<evidence type="ECO:0000256" key="4">
    <source>
        <dbReference type="ARBA" id="ARBA00022714"/>
    </source>
</evidence>
<dbReference type="InterPro" id="IPR017938">
    <property type="entry name" value="Riboflavin_synthase-like_b-brl"/>
</dbReference>
<comment type="subunit">
    <text evidence="11">Heterotetramer of 2 PyrK and 2 PyrD type B subunits.</text>
</comment>
<keyword evidence="10 11" id="KW-0411">Iron-sulfur</keyword>
<dbReference type="CDD" id="cd06218">
    <property type="entry name" value="DHOD_e_trans"/>
    <property type="match status" value="1"/>
</dbReference>
<accession>A0A399FYA6</accession>
<dbReference type="InterPro" id="IPR017927">
    <property type="entry name" value="FAD-bd_FR_type"/>
</dbReference>
<keyword evidence="7 11" id="KW-0665">Pyrimidine biosynthesis</keyword>
<sequence>MWQDKVSIVTNKEISPEYFKMSLEAGKIAKIAKPGQFLHIKIDDMPFLRRPFSLHRMYNSNIDIFYHVVGKGTQALSQKESGAKLDILGPLGNGFEIKEIKNQVLIGGGIGIAPLFALAEALVNTSTQICVIIGAKTKERLLCEEDFAKLGCKVQVATEDGTGGKKGMATDILKDILLSLPPTETILYSSGPNKMLAEVSRVANVASVSCQISLEETICCGVGACLGCVVKTATGYKRVCSEGPVFKSDEILLGS</sequence>
<feature type="binding site" evidence="11 13">
    <location>
        <position position="225"/>
    </location>
    <ligand>
        <name>[2Fe-2S] cluster</name>
        <dbReference type="ChEBI" id="CHEBI:190135"/>
    </ligand>
</feature>
<feature type="binding site" evidence="11 13">
    <location>
        <position position="240"/>
    </location>
    <ligand>
        <name>[2Fe-2S] cluster</name>
        <dbReference type="ChEBI" id="CHEBI:190135"/>
    </ligand>
</feature>
<comment type="pathway">
    <text evidence="11">Pyrimidine metabolism; UMP biosynthesis via de novo pathway; orotate from (S)-dihydroorotate (NAD(+) route): step 1/1.</text>
</comment>
<evidence type="ECO:0000256" key="9">
    <source>
        <dbReference type="ARBA" id="ARBA00023004"/>
    </source>
</evidence>
<evidence type="ECO:0000256" key="6">
    <source>
        <dbReference type="ARBA" id="ARBA00022827"/>
    </source>
</evidence>
<comment type="cofactor">
    <cofactor evidence="11">
        <name>[2Fe-2S] cluster</name>
        <dbReference type="ChEBI" id="CHEBI:190135"/>
    </cofactor>
    <text evidence="11">Binds 1 [2Fe-2S] cluster per subunit.</text>
</comment>
<dbReference type="PROSITE" id="PS51384">
    <property type="entry name" value="FAD_FR"/>
    <property type="match status" value="1"/>
</dbReference>
<evidence type="ECO:0000256" key="11">
    <source>
        <dbReference type="HAMAP-Rule" id="MF_01211"/>
    </source>
</evidence>
<feature type="binding site" evidence="11 13">
    <location>
        <position position="228"/>
    </location>
    <ligand>
        <name>[2Fe-2S] cluster</name>
        <dbReference type="ChEBI" id="CHEBI:190135"/>
    </ligand>
</feature>
<dbReference type="GO" id="GO:0046872">
    <property type="term" value="F:metal ion binding"/>
    <property type="evidence" value="ECO:0007669"/>
    <property type="project" value="UniProtKB-KW"/>
</dbReference>
<dbReference type="PANTHER" id="PTHR43513:SF3">
    <property type="entry name" value="DIHYDROOROTATE DEHYDROGENASE B (NAD(+)), ELECTRON TRANSFER SUBUNIT-RELATED"/>
    <property type="match status" value="1"/>
</dbReference>
<keyword evidence="5 11" id="KW-0479">Metal-binding</keyword>
<organism evidence="15 16">
    <name type="scientific">candidate division NPL-UPA2 bacterium Unc8</name>
    <dbReference type="NCBI Taxonomy" id="1980939"/>
    <lineage>
        <taxon>Bacteria</taxon>
    </lineage>
</organism>
<evidence type="ECO:0000256" key="7">
    <source>
        <dbReference type="ARBA" id="ARBA00022975"/>
    </source>
</evidence>
<feature type="domain" description="FAD-binding FR-type" evidence="14">
    <location>
        <begin position="1"/>
        <end position="97"/>
    </location>
</feature>
<keyword evidence="6 11" id="KW-0274">FAD</keyword>
<dbReference type="InterPro" id="IPR012165">
    <property type="entry name" value="Cyt_c3_hydrogenase_gsu"/>
</dbReference>
<evidence type="ECO:0000313" key="16">
    <source>
        <dbReference type="Proteomes" id="UP000266287"/>
    </source>
</evidence>
<evidence type="ECO:0000259" key="14">
    <source>
        <dbReference type="PROSITE" id="PS51384"/>
    </source>
</evidence>
<evidence type="ECO:0000256" key="2">
    <source>
        <dbReference type="ARBA" id="ARBA00022448"/>
    </source>
</evidence>
<evidence type="ECO:0000256" key="13">
    <source>
        <dbReference type="PIRSR" id="PIRSR006816-2"/>
    </source>
</evidence>
<keyword evidence="2 11" id="KW-0813">Transport</keyword>
<keyword evidence="3 11" id="KW-0285">Flavoprotein</keyword>
<comment type="function">
    <text evidence="11">Responsible for channeling the electrons from the oxidation of dihydroorotate from the FMN redox center in the PyrD type B subunit to the ultimate electron acceptor NAD(+).</text>
</comment>
<evidence type="ECO:0000313" key="15">
    <source>
        <dbReference type="EMBL" id="RII00212.1"/>
    </source>
</evidence>
<dbReference type="Gene3D" id="3.40.50.80">
    <property type="entry name" value="Nucleotide-binding domain of ferredoxin-NADP reductase (FNR) module"/>
    <property type="match status" value="1"/>
</dbReference>
<evidence type="ECO:0000256" key="12">
    <source>
        <dbReference type="PIRSR" id="PIRSR006816-1"/>
    </source>
</evidence>
<dbReference type="GO" id="GO:0051537">
    <property type="term" value="F:2 iron, 2 sulfur cluster binding"/>
    <property type="evidence" value="ECO:0007669"/>
    <property type="project" value="UniProtKB-KW"/>
</dbReference>
<comment type="cofactor">
    <cofactor evidence="13">
        <name>[2Fe-2S] cluster</name>
        <dbReference type="ChEBI" id="CHEBI:190135"/>
    </cofactor>
    <text evidence="13">Binds 1 [2Fe-2S] cluster per subunit.</text>
</comment>
<dbReference type="UniPathway" id="UPA00070">
    <property type="reaction ID" value="UER00945"/>
</dbReference>
<keyword evidence="8 11" id="KW-0249">Electron transport</keyword>
<feature type="binding site" evidence="11 12">
    <location>
        <begin position="50"/>
        <end position="53"/>
    </location>
    <ligand>
        <name>FAD</name>
        <dbReference type="ChEBI" id="CHEBI:57692"/>
    </ligand>
</feature>
<proteinExistence type="inferred from homology"/>
<comment type="similarity">
    <text evidence="1 11">Belongs to the PyrK family.</text>
</comment>
<dbReference type="PANTHER" id="PTHR43513">
    <property type="entry name" value="DIHYDROOROTATE DEHYDROGENASE B (NAD(+)), ELECTRON TRANSFER SUBUNIT"/>
    <property type="match status" value="1"/>
</dbReference>
<dbReference type="InterPro" id="IPR039261">
    <property type="entry name" value="FNR_nucleotide-bd"/>
</dbReference>
<gene>
    <name evidence="11" type="primary">pyrK</name>
    <name evidence="15" type="ORF">B9J77_03550</name>
</gene>
<dbReference type="InterPro" id="IPR037117">
    <property type="entry name" value="Dihydroorotate_DH_ele_sf"/>
</dbReference>
<dbReference type="Pfam" id="PF00175">
    <property type="entry name" value="NAD_binding_1"/>
    <property type="match status" value="1"/>
</dbReference>
<dbReference type="GO" id="GO:0044205">
    <property type="term" value="P:'de novo' UMP biosynthetic process"/>
    <property type="evidence" value="ECO:0007669"/>
    <property type="project" value="UniProtKB-UniRule"/>
</dbReference>
<evidence type="ECO:0000256" key="1">
    <source>
        <dbReference type="ARBA" id="ARBA00006422"/>
    </source>
</evidence>
<comment type="caution">
    <text evidence="11">Lacks conserved residue(s) required for the propagation of feature annotation.</text>
</comment>
<dbReference type="Pfam" id="PF10418">
    <property type="entry name" value="DHODB_Fe-S_bind"/>
    <property type="match status" value="1"/>
</dbReference>
<dbReference type="Proteomes" id="UP000266287">
    <property type="component" value="Unassembled WGS sequence"/>
</dbReference>
<dbReference type="HAMAP" id="MF_01211">
    <property type="entry name" value="DHODB_Fe_S_bind"/>
    <property type="match status" value="1"/>
</dbReference>
<dbReference type="PIRSF" id="PIRSF006816">
    <property type="entry name" value="Cyc3_hyd_g"/>
    <property type="match status" value="1"/>
</dbReference>
<dbReference type="InterPro" id="IPR001433">
    <property type="entry name" value="OxRdtase_FAD/NAD-bd"/>
</dbReference>
<dbReference type="InterPro" id="IPR023455">
    <property type="entry name" value="Dihydroorotate_DHASE_ETsu"/>
</dbReference>
<dbReference type="Gene3D" id="2.40.30.10">
    <property type="entry name" value="Translation factors"/>
    <property type="match status" value="1"/>
</dbReference>
<feature type="binding site" evidence="11 12">
    <location>
        <begin position="72"/>
        <end position="73"/>
    </location>
    <ligand>
        <name>FAD</name>
        <dbReference type="ChEBI" id="CHEBI:57692"/>
    </ligand>
</feature>
<evidence type="ECO:0000256" key="10">
    <source>
        <dbReference type="ARBA" id="ARBA00023014"/>
    </source>
</evidence>
<dbReference type="Gene3D" id="2.10.240.10">
    <property type="entry name" value="Dihydroorotate dehydrogenase, electron transfer subunit"/>
    <property type="match status" value="1"/>
</dbReference>
<comment type="caution">
    <text evidence="15">The sequence shown here is derived from an EMBL/GenBank/DDBJ whole genome shotgun (WGS) entry which is preliminary data.</text>
</comment>
<keyword evidence="9 11" id="KW-0408">Iron</keyword>
<evidence type="ECO:0000256" key="3">
    <source>
        <dbReference type="ARBA" id="ARBA00022630"/>
    </source>
</evidence>
<feature type="binding site" evidence="11 13">
    <location>
        <position position="220"/>
    </location>
    <ligand>
        <name>[2Fe-2S] cluster</name>
        <dbReference type="ChEBI" id="CHEBI:190135"/>
    </ligand>
</feature>
<dbReference type="SUPFAM" id="SSF52343">
    <property type="entry name" value="Ferredoxin reductase-like, C-terminal NADP-linked domain"/>
    <property type="match status" value="1"/>
</dbReference>
<evidence type="ECO:0000256" key="8">
    <source>
        <dbReference type="ARBA" id="ARBA00022982"/>
    </source>
</evidence>
<name>A0A399FYA6_UNCN2</name>
<evidence type="ECO:0000256" key="5">
    <source>
        <dbReference type="ARBA" id="ARBA00022723"/>
    </source>
</evidence>
<dbReference type="GO" id="GO:0009055">
    <property type="term" value="F:electron transfer activity"/>
    <property type="evidence" value="ECO:0007669"/>
    <property type="project" value="UniProtKB-UniRule"/>
</dbReference>
<dbReference type="GO" id="GO:0050660">
    <property type="term" value="F:flavin adenine dinucleotide binding"/>
    <property type="evidence" value="ECO:0007669"/>
    <property type="project" value="InterPro"/>
</dbReference>
<dbReference type="InterPro" id="IPR050353">
    <property type="entry name" value="PyrK_electron_transfer"/>
</dbReference>
<dbReference type="EMBL" id="NDHY01000006">
    <property type="protein sequence ID" value="RII00212.1"/>
    <property type="molecule type" value="Genomic_DNA"/>
</dbReference>
<keyword evidence="4 11" id="KW-0001">2Fe-2S</keyword>
<dbReference type="SUPFAM" id="SSF63380">
    <property type="entry name" value="Riboflavin synthase domain-like"/>
    <property type="match status" value="1"/>
</dbReference>
<dbReference type="InterPro" id="IPR019480">
    <property type="entry name" value="Dihydroorotate_DH_Fe-S-bd"/>
</dbReference>
<protein>
    <recommendedName>
        <fullName evidence="11">Dihydroorotate dehydrogenase B (NAD(+)), electron transfer subunit</fullName>
    </recommendedName>
    <alternativeName>
        <fullName evidence="11">Dihydroorotate oxidase B, electron transfer subunit</fullName>
    </alternativeName>
</protein>
<dbReference type="AlphaFoldDB" id="A0A399FYA6"/>
<dbReference type="GO" id="GO:0016491">
    <property type="term" value="F:oxidoreductase activity"/>
    <property type="evidence" value="ECO:0007669"/>
    <property type="project" value="InterPro"/>
</dbReference>
<comment type="cofactor">
    <cofactor evidence="11 12">
        <name>FAD</name>
        <dbReference type="ChEBI" id="CHEBI:57692"/>
    </cofactor>
    <text evidence="11 12">Binds 1 FAD per subunit.</text>
</comment>
<reference evidence="15 16" key="1">
    <citation type="submission" date="2018-08" db="EMBL/GenBank/DDBJ databases">
        <title>Draft genome of candidate division NPL-UPA2 bacterium Unc8 that adapted to ultra-basic serpentinizing groundwater.</title>
        <authorList>
            <person name="Ishii S."/>
            <person name="Suzuki S."/>
            <person name="Nealson K.H."/>
        </authorList>
    </citation>
    <scope>NUCLEOTIDE SEQUENCE [LARGE SCALE GENOMIC DNA]</scope>
    <source>
        <strain evidence="15">Unc8</strain>
    </source>
</reference>